<protein>
    <submittedName>
        <fullName evidence="1">Uncharacterized protein</fullName>
    </submittedName>
</protein>
<accession>A0ACC4AQL7</accession>
<gene>
    <name evidence="1" type="ORF">D5086_031111</name>
</gene>
<reference evidence="1 2" key="1">
    <citation type="journal article" date="2024" name="Plant Biotechnol. J.">
        <title>Genome and CRISPR/Cas9 system of a widespread forest tree (Populus alba) in the world.</title>
        <authorList>
            <person name="Liu Y.J."/>
            <person name="Jiang P.F."/>
            <person name="Han X.M."/>
            <person name="Li X.Y."/>
            <person name="Wang H.M."/>
            <person name="Wang Y.J."/>
            <person name="Wang X.X."/>
            <person name="Zeng Q.Y."/>
        </authorList>
    </citation>
    <scope>NUCLEOTIDE SEQUENCE [LARGE SCALE GENOMIC DNA]</scope>
    <source>
        <strain evidence="2">cv. PAL-ZL1</strain>
    </source>
</reference>
<sequence length="129" mass="14388">MEDEEAELVWPGSFRQVAVADDAHQSLYLPRSSNMNFLGATPSVNSDDSCARSHTKTFETFRTSVAVFLFRYHLLYNKLCNGPLLSFGSFRIHLSTDAYGTLAETTHVIFTTACGACDKLHFLRRMGSA</sequence>
<evidence type="ECO:0000313" key="2">
    <source>
        <dbReference type="Proteomes" id="UP000309997"/>
    </source>
</evidence>
<keyword evidence="2" id="KW-1185">Reference proteome</keyword>
<name>A0ACC4AQL7_POPAL</name>
<dbReference type="Proteomes" id="UP000309997">
    <property type="component" value="Unassembled WGS sequence"/>
</dbReference>
<comment type="caution">
    <text evidence="1">The sequence shown here is derived from an EMBL/GenBank/DDBJ whole genome shotgun (WGS) entry which is preliminary data.</text>
</comment>
<evidence type="ECO:0000313" key="1">
    <source>
        <dbReference type="EMBL" id="KAL3568460.1"/>
    </source>
</evidence>
<organism evidence="1 2">
    <name type="scientific">Populus alba</name>
    <name type="common">White poplar</name>
    <dbReference type="NCBI Taxonomy" id="43335"/>
    <lineage>
        <taxon>Eukaryota</taxon>
        <taxon>Viridiplantae</taxon>
        <taxon>Streptophyta</taxon>
        <taxon>Embryophyta</taxon>
        <taxon>Tracheophyta</taxon>
        <taxon>Spermatophyta</taxon>
        <taxon>Magnoliopsida</taxon>
        <taxon>eudicotyledons</taxon>
        <taxon>Gunneridae</taxon>
        <taxon>Pentapetalae</taxon>
        <taxon>rosids</taxon>
        <taxon>fabids</taxon>
        <taxon>Malpighiales</taxon>
        <taxon>Salicaceae</taxon>
        <taxon>Saliceae</taxon>
        <taxon>Populus</taxon>
    </lineage>
</organism>
<dbReference type="EMBL" id="RCHU02000017">
    <property type="protein sequence ID" value="KAL3568460.1"/>
    <property type="molecule type" value="Genomic_DNA"/>
</dbReference>
<proteinExistence type="predicted"/>